<dbReference type="Gene3D" id="3.30.1540.10">
    <property type="entry name" value="formyl-coa transferase, domain 3"/>
    <property type="match status" value="1"/>
</dbReference>
<dbReference type="Pfam" id="PF02515">
    <property type="entry name" value="CoA_transf_3"/>
    <property type="match status" value="1"/>
</dbReference>
<organism evidence="1 2">
    <name type="scientific">Albimonas pacifica</name>
    <dbReference type="NCBI Taxonomy" id="1114924"/>
    <lineage>
        <taxon>Bacteria</taxon>
        <taxon>Pseudomonadati</taxon>
        <taxon>Pseudomonadota</taxon>
        <taxon>Alphaproteobacteria</taxon>
        <taxon>Rhodobacterales</taxon>
        <taxon>Paracoccaceae</taxon>
        <taxon>Albimonas</taxon>
    </lineage>
</organism>
<evidence type="ECO:0000313" key="1">
    <source>
        <dbReference type="EMBL" id="SFI38249.1"/>
    </source>
</evidence>
<name>A0A1I3HRM4_9RHOB</name>
<dbReference type="InterPro" id="IPR003673">
    <property type="entry name" value="CoA-Trfase_fam_III"/>
</dbReference>
<proteinExistence type="predicted"/>
<accession>A0A1I3HRM4</accession>
<dbReference type="PANTHER" id="PTHR48228:SF5">
    <property type="entry name" value="ALPHA-METHYLACYL-COA RACEMASE"/>
    <property type="match status" value="1"/>
</dbReference>
<dbReference type="OrthoDB" id="7208981at2"/>
<dbReference type="InterPro" id="IPR023606">
    <property type="entry name" value="CoA-Trfase_III_dom_1_sf"/>
</dbReference>
<keyword evidence="2" id="KW-1185">Reference proteome</keyword>
<evidence type="ECO:0000313" key="2">
    <source>
        <dbReference type="Proteomes" id="UP000199377"/>
    </source>
</evidence>
<dbReference type="InterPro" id="IPR050509">
    <property type="entry name" value="CoA-transferase_III"/>
</dbReference>
<sequence>MTEDAGGRTGFLAPYRALDLSDRRGLLAGRMLAQLGCDVLQIEPPQGSDGRRVGPFDAAGRSMHWAAYAAGKRSLALDPADEGDRATLEALVARADFVIESRGPGEPARLTPEQIAAINPRAIHLLITPWGETGPKADWAESDLVLWASGGPLAPTAMAGGVPTRISVPQAWHFAASDAVCGALVALFHRHATGEGQKVSTSVQRSSTSATLSGSLASVVGHPDFSLRPRYTGSKKPLDLSGSGARTARSKWEGKDGLLEIHLAMGPATGRFTNNFMKVMKAKGALSERFHAWDWSTIHERIMADEIDEDDLEACRTEVGAFLRTVSQDEAVELAIANRLLLAPVTTTDSLFHSPHETARGFFRKVTDGEGRETLLPGPFAMTAAPAFAPDAAAPALGEGGDAAVEEWLGSRPAAHTQITQGAAE</sequence>
<dbReference type="InterPro" id="IPR044855">
    <property type="entry name" value="CoA-Trfase_III_dom3_sf"/>
</dbReference>
<dbReference type="PANTHER" id="PTHR48228">
    <property type="entry name" value="SUCCINYL-COA--D-CITRAMALATE COA-TRANSFERASE"/>
    <property type="match status" value="1"/>
</dbReference>
<dbReference type="Proteomes" id="UP000199377">
    <property type="component" value="Unassembled WGS sequence"/>
</dbReference>
<dbReference type="AlphaFoldDB" id="A0A1I3HRM4"/>
<dbReference type="Gene3D" id="3.40.50.10540">
    <property type="entry name" value="Crotonobetainyl-coa:carnitine coa-transferase, domain 1"/>
    <property type="match status" value="1"/>
</dbReference>
<dbReference type="RefSeq" id="WP_092860493.1">
    <property type="nucleotide sequence ID" value="NZ_FOQH01000006.1"/>
</dbReference>
<dbReference type="EMBL" id="FOQH01000006">
    <property type="protein sequence ID" value="SFI38249.1"/>
    <property type="molecule type" value="Genomic_DNA"/>
</dbReference>
<dbReference type="SUPFAM" id="SSF89796">
    <property type="entry name" value="CoA-transferase family III (CaiB/BaiF)"/>
    <property type="match status" value="1"/>
</dbReference>
<dbReference type="GO" id="GO:0016740">
    <property type="term" value="F:transferase activity"/>
    <property type="evidence" value="ECO:0007669"/>
    <property type="project" value="UniProtKB-KW"/>
</dbReference>
<protein>
    <submittedName>
        <fullName evidence="1">Crotonobetainyl-CoA:carnitine CoA-transferase CaiB</fullName>
    </submittedName>
</protein>
<dbReference type="STRING" id="1114924.SAMN05216258_106132"/>
<reference evidence="1 2" key="1">
    <citation type="submission" date="2016-10" db="EMBL/GenBank/DDBJ databases">
        <authorList>
            <person name="de Groot N.N."/>
        </authorList>
    </citation>
    <scope>NUCLEOTIDE SEQUENCE [LARGE SCALE GENOMIC DNA]</scope>
    <source>
        <strain evidence="1 2">CGMCC 1.11030</strain>
    </source>
</reference>
<keyword evidence="1" id="KW-0808">Transferase</keyword>
<gene>
    <name evidence="1" type="ORF">SAMN05216258_106132</name>
</gene>